<gene>
    <name evidence="1" type="ORF">BD626DRAFT_573278</name>
</gene>
<organism evidence="1 2">
    <name type="scientific">Schizophyllum amplum</name>
    <dbReference type="NCBI Taxonomy" id="97359"/>
    <lineage>
        <taxon>Eukaryota</taxon>
        <taxon>Fungi</taxon>
        <taxon>Dikarya</taxon>
        <taxon>Basidiomycota</taxon>
        <taxon>Agaricomycotina</taxon>
        <taxon>Agaricomycetes</taxon>
        <taxon>Agaricomycetidae</taxon>
        <taxon>Agaricales</taxon>
        <taxon>Schizophyllaceae</taxon>
        <taxon>Schizophyllum</taxon>
    </lineage>
</organism>
<protein>
    <submittedName>
        <fullName evidence="1">Uncharacterized protein</fullName>
    </submittedName>
</protein>
<reference evidence="1 2" key="1">
    <citation type="journal article" date="2019" name="New Phytol.">
        <title>Comparative genomics reveals unique wood-decay strategies and fruiting body development in the Schizophyllaceae.</title>
        <authorList>
            <person name="Almasi E."/>
            <person name="Sahu N."/>
            <person name="Krizsan K."/>
            <person name="Balint B."/>
            <person name="Kovacs G.M."/>
            <person name="Kiss B."/>
            <person name="Cseklye J."/>
            <person name="Drula E."/>
            <person name="Henrissat B."/>
            <person name="Nagy I."/>
            <person name="Chovatia M."/>
            <person name="Adam C."/>
            <person name="LaButti K."/>
            <person name="Lipzen A."/>
            <person name="Riley R."/>
            <person name="Grigoriev I.V."/>
            <person name="Nagy L.G."/>
        </authorList>
    </citation>
    <scope>NUCLEOTIDE SEQUENCE [LARGE SCALE GENOMIC DNA]</scope>
    <source>
        <strain evidence="1 2">NL-1724</strain>
    </source>
</reference>
<dbReference type="Proteomes" id="UP000320762">
    <property type="component" value="Unassembled WGS sequence"/>
</dbReference>
<dbReference type="OrthoDB" id="2740071at2759"/>
<dbReference type="EMBL" id="VDMD01000033">
    <property type="protein sequence ID" value="TRM58767.1"/>
    <property type="molecule type" value="Genomic_DNA"/>
</dbReference>
<comment type="caution">
    <text evidence="1">The sequence shown here is derived from an EMBL/GenBank/DDBJ whole genome shotgun (WGS) entry which is preliminary data.</text>
</comment>
<evidence type="ECO:0000313" key="1">
    <source>
        <dbReference type="EMBL" id="TRM58767.1"/>
    </source>
</evidence>
<accession>A0A550C1V8</accession>
<proteinExistence type="predicted"/>
<name>A0A550C1V8_9AGAR</name>
<dbReference type="AlphaFoldDB" id="A0A550C1V8"/>
<sequence length="110" mass="13090">MRPPNNVDDTGEMNYLLNLIFDQYNDMNCCVVTNPRDPDGKGVTWMVATTPQYYRLFPREEIEEKQIKQKDFWNPSIQLPETDLDINARESMERKGFKLQPFHTSFWNEP</sequence>
<evidence type="ECO:0000313" key="2">
    <source>
        <dbReference type="Proteomes" id="UP000320762"/>
    </source>
</evidence>
<keyword evidence="2" id="KW-1185">Reference proteome</keyword>